<organism evidence="1 2">
    <name type="scientific">Vagococcus fluvialis</name>
    <dbReference type="NCBI Taxonomy" id="2738"/>
    <lineage>
        <taxon>Bacteria</taxon>
        <taxon>Bacillati</taxon>
        <taxon>Bacillota</taxon>
        <taxon>Bacilli</taxon>
        <taxon>Lactobacillales</taxon>
        <taxon>Enterococcaceae</taxon>
        <taxon>Vagococcus</taxon>
    </lineage>
</organism>
<dbReference type="Proteomes" id="UP000521358">
    <property type="component" value="Unassembled WGS sequence"/>
</dbReference>
<dbReference type="AlphaFoldDB" id="A0A7X6D7M4"/>
<comment type="caution">
    <text evidence="1">The sequence shown here is derived from an EMBL/GenBank/DDBJ whole genome shotgun (WGS) entry which is preliminary data.</text>
</comment>
<proteinExistence type="predicted"/>
<dbReference type="EMBL" id="JAAVMB010000003">
    <property type="protein sequence ID" value="NKC67217.1"/>
    <property type="molecule type" value="Genomic_DNA"/>
</dbReference>
<sequence>MANQNLSDLNGYLFEQLERLNQENLTQVELDKEAKRAKAVNDTAKNIVENAKTVLLAAKFYDSGEQMNAGAVKPKLLN</sequence>
<evidence type="ECO:0008006" key="3">
    <source>
        <dbReference type="Google" id="ProtNLM"/>
    </source>
</evidence>
<dbReference type="RefSeq" id="WP_167806472.1">
    <property type="nucleotide sequence ID" value="NZ_CP081459.1"/>
</dbReference>
<accession>A0A7X6D7M4</accession>
<evidence type="ECO:0000313" key="2">
    <source>
        <dbReference type="Proteomes" id="UP000521358"/>
    </source>
</evidence>
<reference evidence="1 2" key="1">
    <citation type="submission" date="2020-03" db="EMBL/GenBank/DDBJ databases">
        <title>Bacterial samples isolated from urine from healthy bovine heifers (Gyr breed).</title>
        <authorList>
            <person name="Giannattasio-Ferraz S."/>
            <person name="Maskeri L."/>
            <person name="Penido A."/>
            <person name="Barbosa-Stancioli E.F."/>
            <person name="Putonti C."/>
        </authorList>
    </citation>
    <scope>NUCLEOTIDE SEQUENCE [LARGE SCALE GENOMIC DNA]</scope>
    <source>
        <strain evidence="1 2">UFMG-H7</strain>
    </source>
</reference>
<evidence type="ECO:0000313" key="1">
    <source>
        <dbReference type="EMBL" id="NKC67217.1"/>
    </source>
</evidence>
<protein>
    <recommendedName>
        <fullName evidence="3">Phage protein</fullName>
    </recommendedName>
</protein>
<name>A0A7X6D7M4_9ENTE</name>
<gene>
    <name evidence="1" type="ORF">HED35_03880</name>
</gene>